<feature type="non-terminal residue" evidence="2">
    <location>
        <position position="1"/>
    </location>
</feature>
<dbReference type="InterPro" id="IPR036676">
    <property type="entry name" value="PurM-like_C_sf"/>
</dbReference>
<dbReference type="SUPFAM" id="SSF56042">
    <property type="entry name" value="PurM C-terminal domain-like"/>
    <property type="match status" value="1"/>
</dbReference>
<dbReference type="InterPro" id="IPR010918">
    <property type="entry name" value="PurM-like_C_dom"/>
</dbReference>
<dbReference type="PANTHER" id="PTHR10099:SF1">
    <property type="entry name" value="PHOSPHORIBOSYLFORMYLGLYCINAMIDINE SYNTHASE"/>
    <property type="match status" value="1"/>
</dbReference>
<protein>
    <submittedName>
        <fullName evidence="2">PFAS isoform 11</fullName>
    </submittedName>
</protein>
<gene>
    <name evidence="2" type="ORF">CK820_G0021098</name>
</gene>
<evidence type="ECO:0000259" key="1">
    <source>
        <dbReference type="Pfam" id="PF02769"/>
    </source>
</evidence>
<evidence type="ECO:0000313" key="2">
    <source>
        <dbReference type="EMBL" id="PNI58629.1"/>
    </source>
</evidence>
<dbReference type="PANTHER" id="PTHR10099">
    <property type="entry name" value="PHOSPHORIBOSYLFORMYLGLYCINAMIDINE SYNTHASE"/>
    <property type="match status" value="1"/>
</dbReference>
<dbReference type="AlphaFoldDB" id="A0A2J8MGH8"/>
<name>A0A2J8MGH8_PANTR</name>
<dbReference type="Proteomes" id="UP000236370">
    <property type="component" value="Unassembled WGS sequence"/>
</dbReference>
<accession>A0A2J8MGH8</accession>
<dbReference type="Gene3D" id="3.90.650.10">
    <property type="entry name" value="PurM-like C-terminal domain"/>
    <property type="match status" value="1"/>
</dbReference>
<comment type="caution">
    <text evidence="2">The sequence shown here is derived from an EMBL/GenBank/DDBJ whole genome shotgun (WGS) entry which is preliminary data.</text>
</comment>
<feature type="domain" description="PurM-like C-terminal" evidence="1">
    <location>
        <begin position="15"/>
        <end position="56"/>
    </location>
</feature>
<sequence length="61" mass="6259">NLVRAFSITQGLLKDRLLCSGHDVSDGGLVTCLLEMAFAGNCGLQVDVPVPGVDAELDGTG</sequence>
<dbReference type="Pfam" id="PF02769">
    <property type="entry name" value="AIRS_C"/>
    <property type="match status" value="1"/>
</dbReference>
<dbReference type="EMBL" id="NBAG03000258">
    <property type="protein sequence ID" value="PNI58629.1"/>
    <property type="molecule type" value="Genomic_DNA"/>
</dbReference>
<reference evidence="2 3" key="1">
    <citation type="submission" date="2017-12" db="EMBL/GenBank/DDBJ databases">
        <title>High-resolution comparative analysis of great ape genomes.</title>
        <authorList>
            <person name="Pollen A."/>
            <person name="Hastie A."/>
            <person name="Hormozdiari F."/>
            <person name="Dougherty M."/>
            <person name="Liu R."/>
            <person name="Chaisson M."/>
            <person name="Hoppe E."/>
            <person name="Hill C."/>
            <person name="Pang A."/>
            <person name="Hillier L."/>
            <person name="Baker C."/>
            <person name="Armstrong J."/>
            <person name="Shendure J."/>
            <person name="Paten B."/>
            <person name="Wilson R."/>
            <person name="Chao H."/>
            <person name="Schneider V."/>
            <person name="Ventura M."/>
            <person name="Kronenberg Z."/>
            <person name="Murali S."/>
            <person name="Gordon D."/>
            <person name="Cantsilieris S."/>
            <person name="Munson K."/>
            <person name="Nelson B."/>
            <person name="Raja A."/>
            <person name="Underwood J."/>
            <person name="Diekhans M."/>
            <person name="Fiddes I."/>
            <person name="Haussler D."/>
            <person name="Eichler E."/>
        </authorList>
    </citation>
    <scope>NUCLEOTIDE SEQUENCE [LARGE SCALE GENOMIC DNA]</scope>
    <source>
        <strain evidence="2">Yerkes chimp pedigree #C0471</strain>
    </source>
</reference>
<evidence type="ECO:0000313" key="3">
    <source>
        <dbReference type="Proteomes" id="UP000236370"/>
    </source>
</evidence>
<organism evidence="2 3">
    <name type="scientific">Pan troglodytes</name>
    <name type="common">Chimpanzee</name>
    <dbReference type="NCBI Taxonomy" id="9598"/>
    <lineage>
        <taxon>Eukaryota</taxon>
        <taxon>Metazoa</taxon>
        <taxon>Chordata</taxon>
        <taxon>Craniata</taxon>
        <taxon>Vertebrata</taxon>
        <taxon>Euteleostomi</taxon>
        <taxon>Mammalia</taxon>
        <taxon>Eutheria</taxon>
        <taxon>Euarchontoglires</taxon>
        <taxon>Primates</taxon>
        <taxon>Haplorrhini</taxon>
        <taxon>Catarrhini</taxon>
        <taxon>Hominidae</taxon>
        <taxon>Pan</taxon>
    </lineage>
</organism>
<proteinExistence type="predicted"/>